<gene>
    <name evidence="2" type="ORF">UFOVP1483_2</name>
</gene>
<feature type="domain" description="Bacteriophage T5 Orf172 DNA-binding" evidence="1">
    <location>
        <begin position="13"/>
        <end position="93"/>
    </location>
</feature>
<dbReference type="Pfam" id="PF13455">
    <property type="entry name" value="MUG113"/>
    <property type="match status" value="1"/>
</dbReference>
<name>A0A6J5SKA7_9CAUD</name>
<evidence type="ECO:0000259" key="1">
    <source>
        <dbReference type="SMART" id="SM00974"/>
    </source>
</evidence>
<dbReference type="SMART" id="SM00974">
    <property type="entry name" value="T5orf172"/>
    <property type="match status" value="1"/>
</dbReference>
<protein>
    <submittedName>
        <fullName evidence="2">Meiotically up-regulated gene 113</fullName>
    </submittedName>
</protein>
<dbReference type="InterPro" id="IPR018306">
    <property type="entry name" value="Phage_T5_Orf172_DNA-bd"/>
</dbReference>
<sequence>MCINTEYLYLIYSPLQKLHKIGVTNNPKNRLSNLSCASGVRLNYKVILELEPYRDEQAKGIEYFLHCFYKSKREVGEWFNLCDNDINDIFMLLEEIGGGGIYYDTSEVCMPLIDFYQNYAEKLKL</sequence>
<reference evidence="2" key="1">
    <citation type="submission" date="2020-05" db="EMBL/GenBank/DDBJ databases">
        <authorList>
            <person name="Chiriac C."/>
            <person name="Salcher M."/>
            <person name="Ghai R."/>
            <person name="Kavagutti S V."/>
        </authorList>
    </citation>
    <scope>NUCLEOTIDE SEQUENCE</scope>
</reference>
<accession>A0A6J5SKA7</accession>
<evidence type="ECO:0000313" key="2">
    <source>
        <dbReference type="EMBL" id="CAB4215332.1"/>
    </source>
</evidence>
<dbReference type="EMBL" id="LR797431">
    <property type="protein sequence ID" value="CAB4215332.1"/>
    <property type="molecule type" value="Genomic_DNA"/>
</dbReference>
<organism evidence="2">
    <name type="scientific">uncultured Caudovirales phage</name>
    <dbReference type="NCBI Taxonomy" id="2100421"/>
    <lineage>
        <taxon>Viruses</taxon>
        <taxon>Duplodnaviria</taxon>
        <taxon>Heunggongvirae</taxon>
        <taxon>Uroviricota</taxon>
        <taxon>Caudoviricetes</taxon>
        <taxon>Peduoviridae</taxon>
        <taxon>Maltschvirus</taxon>
        <taxon>Maltschvirus maltsch</taxon>
    </lineage>
</organism>
<proteinExistence type="predicted"/>